<reference evidence="2 3" key="1">
    <citation type="submission" date="2020-08" db="EMBL/GenBank/DDBJ databases">
        <title>Sequencing the genomes of 1000 actinobacteria strains.</title>
        <authorList>
            <person name="Klenk H.-P."/>
        </authorList>
    </citation>
    <scope>NUCLEOTIDE SEQUENCE [LARGE SCALE GENOMIC DNA]</scope>
    <source>
        <strain evidence="2 3">DSM 46659</strain>
    </source>
</reference>
<dbReference type="EMBL" id="JACHDS010000001">
    <property type="protein sequence ID" value="MBB6171524.1"/>
    <property type="molecule type" value="Genomic_DNA"/>
</dbReference>
<protein>
    <recommendedName>
        <fullName evidence="1">DinB-like domain-containing protein</fullName>
    </recommendedName>
</protein>
<dbReference type="Pfam" id="PF12867">
    <property type="entry name" value="DinB_2"/>
    <property type="match status" value="1"/>
</dbReference>
<organism evidence="2 3">
    <name type="scientific">Nocardiopsis mwathae</name>
    <dbReference type="NCBI Taxonomy" id="1472723"/>
    <lineage>
        <taxon>Bacteria</taxon>
        <taxon>Bacillati</taxon>
        <taxon>Actinomycetota</taxon>
        <taxon>Actinomycetes</taxon>
        <taxon>Streptosporangiales</taxon>
        <taxon>Nocardiopsidaceae</taxon>
        <taxon>Nocardiopsis</taxon>
    </lineage>
</organism>
<dbReference type="Proteomes" id="UP000546642">
    <property type="component" value="Unassembled WGS sequence"/>
</dbReference>
<sequence length="185" mass="20227">MTGGGTARAGLLVRQFDIARALMGHHLGRIDGAACLWQPAPGSWTVRPDGRGRWVADWQVPEPDPAPTVTIGWLTWHLGFWWTITLAHCFGTGAAPEREEIGWPGSAAATAEWILGLEARWRAGLLRLDDTDLDSTERTAALPWGDGRTLADVAAWVNVELTKNIAEIGIVHHLYRARLAAAPRE</sequence>
<gene>
    <name evidence="2" type="ORF">HNR23_001584</name>
</gene>
<dbReference type="SUPFAM" id="SSF109854">
    <property type="entry name" value="DinB/YfiT-like putative metalloenzymes"/>
    <property type="match status" value="1"/>
</dbReference>
<accession>A0A7W9YG86</accession>
<comment type="caution">
    <text evidence="2">The sequence shown here is derived from an EMBL/GenBank/DDBJ whole genome shotgun (WGS) entry which is preliminary data.</text>
</comment>
<evidence type="ECO:0000313" key="3">
    <source>
        <dbReference type="Proteomes" id="UP000546642"/>
    </source>
</evidence>
<dbReference type="AlphaFoldDB" id="A0A7W9YG86"/>
<dbReference type="InterPro" id="IPR034660">
    <property type="entry name" value="DinB/YfiT-like"/>
</dbReference>
<dbReference type="RefSeq" id="WP_184074780.1">
    <property type="nucleotide sequence ID" value="NZ_JACHDS010000001.1"/>
</dbReference>
<dbReference type="InterPro" id="IPR024775">
    <property type="entry name" value="DinB-like"/>
</dbReference>
<evidence type="ECO:0000259" key="1">
    <source>
        <dbReference type="Pfam" id="PF12867"/>
    </source>
</evidence>
<evidence type="ECO:0000313" key="2">
    <source>
        <dbReference type="EMBL" id="MBB6171524.1"/>
    </source>
</evidence>
<name>A0A7W9YG86_9ACTN</name>
<feature type="domain" description="DinB-like" evidence="1">
    <location>
        <begin position="66"/>
        <end position="168"/>
    </location>
</feature>
<proteinExistence type="predicted"/>
<keyword evidence="3" id="KW-1185">Reference proteome</keyword>